<proteinExistence type="predicted"/>
<comment type="caution">
    <text evidence="3">The sequence shown here is derived from an EMBL/GenBank/DDBJ whole genome shotgun (WGS) entry which is preliminary data.</text>
</comment>
<dbReference type="EMBL" id="JARKIF010000007">
    <property type="protein sequence ID" value="KAJ7635177.1"/>
    <property type="molecule type" value="Genomic_DNA"/>
</dbReference>
<evidence type="ECO:0000256" key="2">
    <source>
        <dbReference type="SAM" id="Phobius"/>
    </source>
</evidence>
<organism evidence="3 4">
    <name type="scientific">Roridomyces roridus</name>
    <dbReference type="NCBI Taxonomy" id="1738132"/>
    <lineage>
        <taxon>Eukaryota</taxon>
        <taxon>Fungi</taxon>
        <taxon>Dikarya</taxon>
        <taxon>Basidiomycota</taxon>
        <taxon>Agaricomycotina</taxon>
        <taxon>Agaricomycetes</taxon>
        <taxon>Agaricomycetidae</taxon>
        <taxon>Agaricales</taxon>
        <taxon>Marasmiineae</taxon>
        <taxon>Mycenaceae</taxon>
        <taxon>Roridomyces</taxon>
    </lineage>
</organism>
<reference evidence="3" key="1">
    <citation type="submission" date="2023-03" db="EMBL/GenBank/DDBJ databases">
        <title>Massive genome expansion in bonnet fungi (Mycena s.s.) driven by repeated elements and novel gene families across ecological guilds.</title>
        <authorList>
            <consortium name="Lawrence Berkeley National Laboratory"/>
            <person name="Harder C.B."/>
            <person name="Miyauchi S."/>
            <person name="Viragh M."/>
            <person name="Kuo A."/>
            <person name="Thoen E."/>
            <person name="Andreopoulos B."/>
            <person name="Lu D."/>
            <person name="Skrede I."/>
            <person name="Drula E."/>
            <person name="Henrissat B."/>
            <person name="Morin E."/>
            <person name="Kohler A."/>
            <person name="Barry K."/>
            <person name="LaButti K."/>
            <person name="Morin E."/>
            <person name="Salamov A."/>
            <person name="Lipzen A."/>
            <person name="Mereny Z."/>
            <person name="Hegedus B."/>
            <person name="Baldrian P."/>
            <person name="Stursova M."/>
            <person name="Weitz H."/>
            <person name="Taylor A."/>
            <person name="Grigoriev I.V."/>
            <person name="Nagy L.G."/>
            <person name="Martin F."/>
            <person name="Kauserud H."/>
        </authorList>
    </citation>
    <scope>NUCLEOTIDE SEQUENCE</scope>
    <source>
        <strain evidence="3">9284</strain>
    </source>
</reference>
<feature type="compositionally biased region" description="Polar residues" evidence="1">
    <location>
        <begin position="309"/>
        <end position="323"/>
    </location>
</feature>
<keyword evidence="2" id="KW-0472">Membrane</keyword>
<keyword evidence="2" id="KW-0812">Transmembrane</keyword>
<accession>A0AAD7C017</accession>
<dbReference type="AlphaFoldDB" id="A0AAD7C017"/>
<evidence type="ECO:0000313" key="4">
    <source>
        <dbReference type="Proteomes" id="UP001221142"/>
    </source>
</evidence>
<evidence type="ECO:0000256" key="1">
    <source>
        <dbReference type="SAM" id="MobiDB-lite"/>
    </source>
</evidence>
<feature type="region of interest" description="Disordered" evidence="1">
    <location>
        <begin position="295"/>
        <end position="342"/>
    </location>
</feature>
<name>A0AAD7C017_9AGAR</name>
<keyword evidence="2" id="KW-1133">Transmembrane helix</keyword>
<sequence>MKLSYTSGNVVLDAPMPFGYAIEEGDPTAFVFKLLINGNIESISGPAGSLANSGIITLRPASLGTHVIEAFAAGSNPDVDPPFAQGPTFTVVAPRKRIDTLAFAGAGIGAAIILAVILVIFLVRRRTKRRLSPVDAAITQWANSPTVEPFVAFAEMGENSGQTRLKAAPGAVATDRVNADDGLREAGISATPFRFSGGRSGRVQPLRAMPVTARRPVAEVIVLVGDAGTERDQARARNVETEWVLQFSGYEASNNSNHELNLPTLPRHRTFRQKPKNPPPRTFLRINPGRLRLPWHRKSTHGTMPRISSPLNLPTYNQDSTTPLDGLDTAAGRAWRRPSNEA</sequence>
<protein>
    <submittedName>
        <fullName evidence="3">Uncharacterized protein</fullName>
    </submittedName>
</protein>
<dbReference type="Proteomes" id="UP001221142">
    <property type="component" value="Unassembled WGS sequence"/>
</dbReference>
<gene>
    <name evidence="3" type="ORF">FB45DRAFT_1143218</name>
</gene>
<feature type="transmembrane region" description="Helical" evidence="2">
    <location>
        <begin position="101"/>
        <end position="123"/>
    </location>
</feature>
<keyword evidence="4" id="KW-1185">Reference proteome</keyword>
<evidence type="ECO:0000313" key="3">
    <source>
        <dbReference type="EMBL" id="KAJ7635177.1"/>
    </source>
</evidence>